<evidence type="ECO:0000259" key="1">
    <source>
        <dbReference type="Pfam" id="PF12146"/>
    </source>
</evidence>
<reference evidence="2 3" key="1">
    <citation type="submission" date="2017-09" db="EMBL/GenBank/DDBJ databases">
        <title>Depth-based differentiation of microbial function through sediment-hosted aquifers and enrichment of novel symbionts in the deep terrestrial subsurface.</title>
        <authorList>
            <person name="Probst A.J."/>
            <person name="Ladd B."/>
            <person name="Jarett J.K."/>
            <person name="Geller-Mcgrath D.E."/>
            <person name="Sieber C.M."/>
            <person name="Emerson J.B."/>
            <person name="Anantharaman K."/>
            <person name="Thomas B.C."/>
            <person name="Malmstrom R."/>
            <person name="Stieglmeier M."/>
            <person name="Klingl A."/>
            <person name="Woyke T."/>
            <person name="Ryan C.M."/>
            <person name="Banfield J.F."/>
        </authorList>
    </citation>
    <scope>NUCLEOTIDE SEQUENCE [LARGE SCALE GENOMIC DNA]</scope>
    <source>
        <strain evidence="2">CG17_big_fil_post_rev_8_21_14_2_50_48_46</strain>
    </source>
</reference>
<dbReference type="Pfam" id="PF12146">
    <property type="entry name" value="Hydrolase_4"/>
    <property type="match status" value="1"/>
</dbReference>
<protein>
    <recommendedName>
        <fullName evidence="1">Serine aminopeptidase S33 domain-containing protein</fullName>
    </recommendedName>
</protein>
<evidence type="ECO:0000313" key="2">
    <source>
        <dbReference type="EMBL" id="PIW15341.1"/>
    </source>
</evidence>
<dbReference type="SUPFAM" id="SSF53474">
    <property type="entry name" value="alpha/beta-Hydrolases"/>
    <property type="match status" value="1"/>
</dbReference>
<feature type="domain" description="Serine aminopeptidase S33" evidence="1">
    <location>
        <begin position="85"/>
        <end position="219"/>
    </location>
</feature>
<dbReference type="Proteomes" id="UP000231019">
    <property type="component" value="Unassembled WGS sequence"/>
</dbReference>
<sequence>MFQVSLKFRGLKNLGKGLLSFGLVWGSTFAAQATSVPKPLLPEGARVQPDISDPPAWIAHLAEADYQPIQKACQPFFLPAQGVRRGTLLLFHGFSACPQQFWGLAPQLAAQGFAVYAPLLSGHGRQAQGQPGAWQDTSTELPGEKDWQRYQRQALQLAELMPSEGLRVVGGLSVGAAVAASALIQAPQSFDRGILLTTLFDVNRPQSQILPLFSSLVPDFNTDWGPSCELEREGGRGGYCQFRLRHLRAVQRLGQETLAQLNQIQVPVQIVGVEDDGTASNFAQLEAHRRLSQSQICFFQKGANHSLFSRYDSPHEDKFWLTALERMTVAFVQTGQYFHAEGQPEGEPRCSLE</sequence>
<dbReference type="Gene3D" id="3.40.50.1820">
    <property type="entry name" value="alpha/beta hydrolase"/>
    <property type="match status" value="1"/>
</dbReference>
<gene>
    <name evidence="2" type="ORF">COW36_18165</name>
</gene>
<name>A0A2M7G0V9_9BACT</name>
<proteinExistence type="predicted"/>
<dbReference type="InterPro" id="IPR029058">
    <property type="entry name" value="AB_hydrolase_fold"/>
</dbReference>
<dbReference type="EMBL" id="PFFQ01000053">
    <property type="protein sequence ID" value="PIW15341.1"/>
    <property type="molecule type" value="Genomic_DNA"/>
</dbReference>
<dbReference type="AlphaFoldDB" id="A0A2M7G0V9"/>
<comment type="caution">
    <text evidence="2">The sequence shown here is derived from an EMBL/GenBank/DDBJ whole genome shotgun (WGS) entry which is preliminary data.</text>
</comment>
<dbReference type="InterPro" id="IPR022742">
    <property type="entry name" value="Hydrolase_4"/>
</dbReference>
<evidence type="ECO:0000313" key="3">
    <source>
        <dbReference type="Proteomes" id="UP000231019"/>
    </source>
</evidence>
<accession>A0A2M7G0V9</accession>
<organism evidence="2 3">
    <name type="scientific">bacterium (Candidatus Blackallbacteria) CG17_big_fil_post_rev_8_21_14_2_50_48_46</name>
    <dbReference type="NCBI Taxonomy" id="2014261"/>
    <lineage>
        <taxon>Bacteria</taxon>
        <taxon>Candidatus Blackallbacteria</taxon>
    </lineage>
</organism>